<dbReference type="Pfam" id="PF13499">
    <property type="entry name" value="EF-hand_7"/>
    <property type="match status" value="1"/>
</dbReference>
<dbReference type="Proteomes" id="UP000626109">
    <property type="component" value="Unassembled WGS sequence"/>
</dbReference>
<feature type="region of interest" description="Disordered" evidence="2">
    <location>
        <begin position="1"/>
        <end position="87"/>
    </location>
</feature>
<dbReference type="InterPro" id="IPR002048">
    <property type="entry name" value="EF_hand_dom"/>
</dbReference>
<evidence type="ECO:0000313" key="5">
    <source>
        <dbReference type="EMBL" id="CAE8655925.1"/>
    </source>
</evidence>
<organism evidence="5 6">
    <name type="scientific">Polarella glacialis</name>
    <name type="common">Dinoflagellate</name>
    <dbReference type="NCBI Taxonomy" id="89957"/>
    <lineage>
        <taxon>Eukaryota</taxon>
        <taxon>Sar</taxon>
        <taxon>Alveolata</taxon>
        <taxon>Dinophyceae</taxon>
        <taxon>Suessiales</taxon>
        <taxon>Suessiaceae</taxon>
        <taxon>Polarella</taxon>
    </lineage>
</organism>
<proteinExistence type="predicted"/>
<dbReference type="Gene3D" id="1.10.238.10">
    <property type="entry name" value="EF-hand"/>
    <property type="match status" value="2"/>
</dbReference>
<dbReference type="EMBL" id="CAJNNW010013887">
    <property type="protein sequence ID" value="CAE8655925.1"/>
    <property type="molecule type" value="Genomic_DNA"/>
</dbReference>
<feature type="compositionally biased region" description="Polar residues" evidence="2">
    <location>
        <begin position="368"/>
        <end position="377"/>
    </location>
</feature>
<keyword evidence="7" id="KW-1185">Reference proteome</keyword>
<gene>
    <name evidence="4" type="ORF">PGLA1383_LOCUS34820</name>
    <name evidence="5" type="ORF">PGLA2088_LOCUS11905</name>
</gene>
<feature type="region of interest" description="Disordered" evidence="2">
    <location>
        <begin position="237"/>
        <end position="285"/>
    </location>
</feature>
<evidence type="ECO:0000259" key="3">
    <source>
        <dbReference type="PROSITE" id="PS50222"/>
    </source>
</evidence>
<dbReference type="OrthoDB" id="26525at2759"/>
<name>A0A813IU04_POLGL</name>
<dbReference type="SMART" id="SM00054">
    <property type="entry name" value="EFh"/>
    <property type="match status" value="2"/>
</dbReference>
<evidence type="ECO:0000313" key="6">
    <source>
        <dbReference type="Proteomes" id="UP000626109"/>
    </source>
</evidence>
<dbReference type="InterPro" id="IPR018247">
    <property type="entry name" value="EF_Hand_1_Ca_BS"/>
</dbReference>
<keyword evidence="1" id="KW-0106">Calcium</keyword>
<dbReference type="Proteomes" id="UP000654075">
    <property type="component" value="Unassembled WGS sequence"/>
</dbReference>
<protein>
    <recommendedName>
        <fullName evidence="3">EF-hand domain-containing protein</fullName>
    </recommendedName>
</protein>
<dbReference type="PROSITE" id="PS50222">
    <property type="entry name" value="EF_HAND_2"/>
    <property type="match status" value="2"/>
</dbReference>
<feature type="domain" description="EF-hand" evidence="3">
    <location>
        <begin position="299"/>
        <end position="334"/>
    </location>
</feature>
<dbReference type="Pfam" id="PF07004">
    <property type="entry name" value="SHIPPO-rpt"/>
    <property type="match status" value="4"/>
</dbReference>
<dbReference type="InterPro" id="IPR010736">
    <property type="entry name" value="SHIPPO-rpt"/>
</dbReference>
<reference evidence="5" key="1">
    <citation type="submission" date="2021-02" db="EMBL/GenBank/DDBJ databases">
        <authorList>
            <person name="Dougan E. K."/>
            <person name="Rhodes N."/>
            <person name="Thang M."/>
            <person name="Chan C."/>
        </authorList>
    </citation>
    <scope>NUCLEOTIDE SEQUENCE</scope>
</reference>
<dbReference type="PROSITE" id="PS00018">
    <property type="entry name" value="EF_HAND_1"/>
    <property type="match status" value="1"/>
</dbReference>
<evidence type="ECO:0000313" key="4">
    <source>
        <dbReference type="EMBL" id="CAE8617155.1"/>
    </source>
</evidence>
<dbReference type="AlphaFoldDB" id="A0A813IU04"/>
<dbReference type="GO" id="GO:0005856">
    <property type="term" value="C:cytoskeleton"/>
    <property type="evidence" value="ECO:0007669"/>
    <property type="project" value="TreeGrafter"/>
</dbReference>
<feature type="region of interest" description="Disordered" evidence="2">
    <location>
        <begin position="365"/>
        <end position="432"/>
    </location>
</feature>
<comment type="caution">
    <text evidence="5">The sequence shown here is derived from an EMBL/GenBank/DDBJ whole genome shotgun (WGS) entry which is preliminary data.</text>
</comment>
<dbReference type="EMBL" id="CAJNNV010026076">
    <property type="protein sequence ID" value="CAE8617155.1"/>
    <property type="molecule type" value="Genomic_DNA"/>
</dbReference>
<feature type="region of interest" description="Disordered" evidence="2">
    <location>
        <begin position="451"/>
        <end position="473"/>
    </location>
</feature>
<dbReference type="InterPro" id="IPR011992">
    <property type="entry name" value="EF-hand-dom_pair"/>
</dbReference>
<evidence type="ECO:0000256" key="2">
    <source>
        <dbReference type="SAM" id="MobiDB-lite"/>
    </source>
</evidence>
<dbReference type="SUPFAM" id="SSF47473">
    <property type="entry name" value="EF-hand"/>
    <property type="match status" value="1"/>
</dbReference>
<dbReference type="InterPro" id="IPR051291">
    <property type="entry name" value="CIMAP"/>
</dbReference>
<sequence length="586" mass="61694">MPSLIPRMAAPSGEGPPRNQTEAEATMKGMSATTGSRFPQHKAGDGGCHSYPTLLRGARAGKSSAGKSEATLELDTGASGCPATATASPEAHFASYTDRCNKLDERKKFSGFWTHDQDKNSSFDLEELKRFLRKGDAGIEDTEVEDLFSAMGRQKGGRVQFRAVVDFLHPPGGSFEMSSRRVGRRLQKALSRALPGPSDYAGSEQLLAGCRKAPRATIGKGPGHKALAATTGFPGPATYQDFGHDHQPSAIMGSGHGHDPNNVVSKGDQRAPGPGDYSSEVPGRVPGGYVATAYGPDTNSRSCPRSQLQVFDKNHDGSLDFGEACKLMRSGGSSIRDSEVRSMFNSVDSNKDGKISISELSAFFGSEPGQSSTQSGSGWRRKLRDTLSQSCPGPCDYVGDDRAESRHKHAPSATFGGGPGHPTLAQASGPGPGSYLTEVSYSVHVAQRHPAATVGNGPGHLPLASLETTPGPSDYNTVVSKTSRHREAYGVAIGNGPGHEGARTSHTPGPASYQCNYRRQAHILRAPAATIGQGPGHGSLGSLQDTPGPAAYRINYLKSSDSSGSVGFSSADRFCLPPLSPFDKRR</sequence>
<evidence type="ECO:0000256" key="1">
    <source>
        <dbReference type="ARBA" id="ARBA00022837"/>
    </source>
</evidence>
<feature type="domain" description="EF-hand" evidence="3">
    <location>
        <begin position="335"/>
        <end position="370"/>
    </location>
</feature>
<dbReference type="PANTHER" id="PTHR21580">
    <property type="entry name" value="SHIPPO-1-RELATED"/>
    <property type="match status" value="1"/>
</dbReference>
<evidence type="ECO:0000313" key="7">
    <source>
        <dbReference type="Proteomes" id="UP000654075"/>
    </source>
</evidence>
<dbReference type="PANTHER" id="PTHR21580:SF28">
    <property type="entry name" value="BOREALIN N-TERMINAL DOMAIN-CONTAINING PROTEIN-RELATED"/>
    <property type="match status" value="1"/>
</dbReference>
<dbReference type="CDD" id="cd00051">
    <property type="entry name" value="EFh"/>
    <property type="match status" value="1"/>
</dbReference>
<dbReference type="GO" id="GO:0005509">
    <property type="term" value="F:calcium ion binding"/>
    <property type="evidence" value="ECO:0007669"/>
    <property type="project" value="InterPro"/>
</dbReference>
<accession>A0A813IU04</accession>